<protein>
    <submittedName>
        <fullName evidence="2">Uncharacterized protein</fullName>
    </submittedName>
</protein>
<proteinExistence type="predicted"/>
<name>A0A3N4N238_9NEIS</name>
<dbReference type="RefSeq" id="WP_096295395.1">
    <property type="nucleotide sequence ID" value="NZ_CP023429.1"/>
</dbReference>
<feature type="signal peptide" evidence="1">
    <location>
        <begin position="1"/>
        <end position="20"/>
    </location>
</feature>
<dbReference type="AlphaFoldDB" id="A0A3N4N238"/>
<keyword evidence="3" id="KW-1185">Reference proteome</keyword>
<keyword evidence="1" id="KW-0732">Signal</keyword>
<sequence>MNKVMFAFLAFGLLSAPVWANDYANYTNEELRKLCEFQKQSLQRKHNGTPACEALRKRGRK</sequence>
<gene>
    <name evidence="2" type="ORF">EGK74_08870</name>
</gene>
<accession>A0A3N4N238</accession>
<comment type="caution">
    <text evidence="2">The sequence shown here is derived from an EMBL/GenBank/DDBJ whole genome shotgun (WGS) entry which is preliminary data.</text>
</comment>
<feature type="chain" id="PRO_5017948385" evidence="1">
    <location>
        <begin position="21"/>
        <end position="61"/>
    </location>
</feature>
<evidence type="ECO:0000256" key="1">
    <source>
        <dbReference type="SAM" id="SignalP"/>
    </source>
</evidence>
<evidence type="ECO:0000313" key="3">
    <source>
        <dbReference type="Proteomes" id="UP000272412"/>
    </source>
</evidence>
<reference evidence="2 3" key="1">
    <citation type="submission" date="2018-11" db="EMBL/GenBank/DDBJ databases">
        <title>Neisseria weixii sp. nov. isolated from the rectal contents of plateau pika (Ochotona cruzoniae).</title>
        <authorList>
            <person name="Zhang G."/>
        </authorList>
    </citation>
    <scope>NUCLEOTIDE SEQUENCE [LARGE SCALE GENOMIC DNA]</scope>
    <source>
        <strain evidence="2 3">10009</strain>
    </source>
</reference>
<organism evidence="2 3">
    <name type="scientific">Neisseria weixii</name>
    <dbReference type="NCBI Taxonomy" id="1853276"/>
    <lineage>
        <taxon>Bacteria</taxon>
        <taxon>Pseudomonadati</taxon>
        <taxon>Pseudomonadota</taxon>
        <taxon>Betaproteobacteria</taxon>
        <taxon>Neisseriales</taxon>
        <taxon>Neisseriaceae</taxon>
        <taxon>Neisseria</taxon>
    </lineage>
</organism>
<dbReference type="Proteomes" id="UP000272412">
    <property type="component" value="Unassembled WGS sequence"/>
</dbReference>
<evidence type="ECO:0000313" key="2">
    <source>
        <dbReference type="EMBL" id="RPD86070.1"/>
    </source>
</evidence>
<dbReference type="EMBL" id="RPFL01000022">
    <property type="protein sequence ID" value="RPD86070.1"/>
    <property type="molecule type" value="Genomic_DNA"/>
</dbReference>
<dbReference type="OrthoDB" id="8603953at2"/>
<dbReference type="KEGG" id="nwx:CGZ65_07460"/>